<reference evidence="1 2" key="1">
    <citation type="submission" date="2022-10" db="EMBL/GenBank/DDBJ databases">
        <title>Genomic of Burkholderia cepacia PN-1.</title>
        <authorList>
            <person name="Yang Y."/>
            <person name="Guan H."/>
            <person name="Huang J."/>
        </authorList>
    </citation>
    <scope>NUCLEOTIDE SEQUENCE [LARGE SCALE GENOMIC DNA]</scope>
    <source>
        <strain evidence="1 2">PN-1</strain>
    </source>
</reference>
<keyword evidence="2" id="KW-1185">Reference proteome</keyword>
<name>A0ABZ3DWG4_9BURK</name>
<evidence type="ECO:0000313" key="1">
    <source>
        <dbReference type="EMBL" id="XAE53557.1"/>
    </source>
</evidence>
<organism evidence="1 2">
    <name type="scientific">Burkholderia arboris</name>
    <dbReference type="NCBI Taxonomy" id="488730"/>
    <lineage>
        <taxon>Bacteria</taxon>
        <taxon>Pseudomonadati</taxon>
        <taxon>Pseudomonadota</taxon>
        <taxon>Betaproteobacteria</taxon>
        <taxon>Burkholderiales</taxon>
        <taxon>Burkholderiaceae</taxon>
        <taxon>Burkholderia</taxon>
        <taxon>Burkholderia cepacia complex</taxon>
    </lineage>
</organism>
<dbReference type="EMBL" id="CP109823">
    <property type="protein sequence ID" value="XAE53557.1"/>
    <property type="molecule type" value="Genomic_DNA"/>
</dbReference>
<accession>A0ABZ3DWG4</accession>
<evidence type="ECO:0000313" key="2">
    <source>
        <dbReference type="Proteomes" id="UP001448498"/>
    </source>
</evidence>
<proteinExistence type="predicted"/>
<gene>
    <name evidence="1" type="ORF">OHZ10_33545</name>
</gene>
<dbReference type="RefSeq" id="WP_342706334.1">
    <property type="nucleotide sequence ID" value="NZ_CP109823.1"/>
</dbReference>
<sequence length="114" mass="12917">MFIFSRFAQQNGIRLICQFSMAGLAVIHCEISQQSGHALRAGIIVSVSVCETSFERSLGGSRPGFFVLSRGFGIEHSFPDHRFDSFDDRLRLRDGAAWLSSRVQLPRRQYAFFL</sequence>
<dbReference type="Proteomes" id="UP001448498">
    <property type="component" value="Chromosome 2"/>
</dbReference>
<protein>
    <submittedName>
        <fullName evidence="1">Uncharacterized protein</fullName>
    </submittedName>
</protein>